<evidence type="ECO:0000313" key="1">
    <source>
        <dbReference type="EMBL" id="KAG5830958.1"/>
    </source>
</evidence>
<name>A0A9D3LMC7_ANGAN</name>
<reference evidence="1" key="1">
    <citation type="submission" date="2021-01" db="EMBL/GenBank/DDBJ databases">
        <title>A chromosome-scale assembly of European eel, Anguilla anguilla.</title>
        <authorList>
            <person name="Henkel C."/>
            <person name="Jong-Raadsen S.A."/>
            <person name="Dufour S."/>
            <person name="Weltzien F.-A."/>
            <person name="Palstra A.P."/>
            <person name="Pelster B."/>
            <person name="Spaink H.P."/>
            <person name="Van Den Thillart G.E."/>
            <person name="Jansen H."/>
            <person name="Zahm M."/>
            <person name="Klopp C."/>
            <person name="Cedric C."/>
            <person name="Louis A."/>
            <person name="Berthelot C."/>
            <person name="Parey E."/>
            <person name="Roest Crollius H."/>
            <person name="Montfort J."/>
            <person name="Robinson-Rechavi M."/>
            <person name="Bucao C."/>
            <person name="Bouchez O."/>
            <person name="Gislard M."/>
            <person name="Lluch J."/>
            <person name="Milhes M."/>
            <person name="Lampietro C."/>
            <person name="Lopez Roques C."/>
            <person name="Donnadieu C."/>
            <person name="Braasch I."/>
            <person name="Desvignes T."/>
            <person name="Postlethwait J."/>
            <person name="Bobe J."/>
            <person name="Guiguen Y."/>
            <person name="Dirks R."/>
        </authorList>
    </citation>
    <scope>NUCLEOTIDE SEQUENCE</scope>
    <source>
        <strain evidence="1">Tag_6206</strain>
        <tissue evidence="1">Liver</tissue>
    </source>
</reference>
<evidence type="ECO:0000313" key="2">
    <source>
        <dbReference type="Proteomes" id="UP001044222"/>
    </source>
</evidence>
<comment type="caution">
    <text evidence="1">The sequence shown here is derived from an EMBL/GenBank/DDBJ whole genome shotgun (WGS) entry which is preliminary data.</text>
</comment>
<organism evidence="1 2">
    <name type="scientific">Anguilla anguilla</name>
    <name type="common">European freshwater eel</name>
    <name type="synonym">Muraena anguilla</name>
    <dbReference type="NCBI Taxonomy" id="7936"/>
    <lineage>
        <taxon>Eukaryota</taxon>
        <taxon>Metazoa</taxon>
        <taxon>Chordata</taxon>
        <taxon>Craniata</taxon>
        <taxon>Vertebrata</taxon>
        <taxon>Euteleostomi</taxon>
        <taxon>Actinopterygii</taxon>
        <taxon>Neopterygii</taxon>
        <taxon>Teleostei</taxon>
        <taxon>Anguilliformes</taxon>
        <taxon>Anguillidae</taxon>
        <taxon>Anguilla</taxon>
    </lineage>
</organism>
<sequence>CVVVVVCKTSVQCTGGGVGGFVGRGGGSGLAVGGVLCTGFGFNCFKGFVILDVWRTIAGLGGCGCCFTIVGDLVRLPFFFLACCQGVMESESEVEESDSNTTMGVSESGSSLIVTVTGLVGSKAGGTVELGVPAVGIQRVGSCAGFCACGVGLPGWEEVGVGGLVRGMGVGGGGG</sequence>
<keyword evidence="2" id="KW-1185">Reference proteome</keyword>
<dbReference type="EMBL" id="JAFIRN010000018">
    <property type="protein sequence ID" value="KAG5830958.1"/>
    <property type="molecule type" value="Genomic_DNA"/>
</dbReference>
<proteinExistence type="predicted"/>
<dbReference type="Proteomes" id="UP001044222">
    <property type="component" value="Chromosome 18"/>
</dbReference>
<feature type="non-terminal residue" evidence="1">
    <location>
        <position position="175"/>
    </location>
</feature>
<accession>A0A9D3LMC7</accession>
<protein>
    <submittedName>
        <fullName evidence="1">Uncharacterized protein</fullName>
    </submittedName>
</protein>
<dbReference type="AlphaFoldDB" id="A0A9D3LMC7"/>
<feature type="non-terminal residue" evidence="1">
    <location>
        <position position="1"/>
    </location>
</feature>
<gene>
    <name evidence="1" type="ORF">ANANG_G00298780</name>
</gene>